<gene>
    <name evidence="2" type="ORF">HD597_005195</name>
</gene>
<evidence type="ECO:0000313" key="2">
    <source>
        <dbReference type="EMBL" id="MCP2358175.1"/>
    </source>
</evidence>
<proteinExistence type="predicted"/>
<comment type="caution">
    <text evidence="2">The sequence shown here is derived from an EMBL/GenBank/DDBJ whole genome shotgun (WGS) entry which is preliminary data.</text>
</comment>
<dbReference type="AlphaFoldDB" id="A0A9X2GI86"/>
<keyword evidence="1" id="KW-1133">Transmembrane helix</keyword>
<keyword evidence="3" id="KW-1185">Reference proteome</keyword>
<keyword evidence="1" id="KW-0472">Membrane</keyword>
<keyword evidence="1" id="KW-0812">Transmembrane</keyword>
<organism evidence="2 3">
    <name type="scientific">Nonomuraea thailandensis</name>
    <dbReference type="NCBI Taxonomy" id="1188745"/>
    <lineage>
        <taxon>Bacteria</taxon>
        <taxon>Bacillati</taxon>
        <taxon>Actinomycetota</taxon>
        <taxon>Actinomycetes</taxon>
        <taxon>Streptosporangiales</taxon>
        <taxon>Streptosporangiaceae</taxon>
        <taxon>Nonomuraea</taxon>
    </lineage>
</organism>
<dbReference type="Proteomes" id="UP001139648">
    <property type="component" value="Unassembled WGS sequence"/>
</dbReference>
<reference evidence="2" key="1">
    <citation type="submission" date="2022-06" db="EMBL/GenBank/DDBJ databases">
        <title>Sequencing the genomes of 1000 actinobacteria strains.</title>
        <authorList>
            <person name="Klenk H.-P."/>
        </authorList>
    </citation>
    <scope>NUCLEOTIDE SEQUENCE</scope>
    <source>
        <strain evidence="2">DSM 46694</strain>
    </source>
</reference>
<dbReference type="EMBL" id="JAMZEB010000002">
    <property type="protein sequence ID" value="MCP2358175.1"/>
    <property type="molecule type" value="Genomic_DNA"/>
</dbReference>
<evidence type="ECO:0000313" key="3">
    <source>
        <dbReference type="Proteomes" id="UP001139648"/>
    </source>
</evidence>
<evidence type="ECO:0000256" key="1">
    <source>
        <dbReference type="SAM" id="Phobius"/>
    </source>
</evidence>
<dbReference type="RefSeq" id="WP_253745268.1">
    <property type="nucleotide sequence ID" value="NZ_BAABKA010000067.1"/>
</dbReference>
<sequence length="70" mass="7761">MGIYWNERLAMSRDMQTKPKSLLNDDPFEEAGFGGLFSLIGVNTMILAGMSASVRMSNEMQAPDFAPIYP</sequence>
<name>A0A9X2GI86_9ACTN</name>
<feature type="transmembrane region" description="Helical" evidence="1">
    <location>
        <begin position="31"/>
        <end position="50"/>
    </location>
</feature>
<protein>
    <submittedName>
        <fullName evidence="2">Uncharacterized protein</fullName>
    </submittedName>
</protein>
<accession>A0A9X2GI86</accession>